<feature type="chain" id="PRO_5009446897" evidence="1">
    <location>
        <begin position="23"/>
        <end position="134"/>
    </location>
</feature>
<proteinExistence type="predicted"/>
<evidence type="ECO:0000256" key="1">
    <source>
        <dbReference type="SAM" id="SignalP"/>
    </source>
</evidence>
<protein>
    <submittedName>
        <fullName evidence="2">Uncharacterized protein</fullName>
    </submittedName>
</protein>
<evidence type="ECO:0000313" key="3">
    <source>
        <dbReference type="Proteomes" id="UP000178129"/>
    </source>
</evidence>
<keyword evidence="1" id="KW-0732">Signal</keyword>
<evidence type="ECO:0000313" key="2">
    <source>
        <dbReference type="EMBL" id="CZT06743.1"/>
    </source>
</evidence>
<organism evidence="2 3">
    <name type="scientific">Rhynchosporium graminicola</name>
    <dbReference type="NCBI Taxonomy" id="2792576"/>
    <lineage>
        <taxon>Eukaryota</taxon>
        <taxon>Fungi</taxon>
        <taxon>Dikarya</taxon>
        <taxon>Ascomycota</taxon>
        <taxon>Pezizomycotina</taxon>
        <taxon>Leotiomycetes</taxon>
        <taxon>Helotiales</taxon>
        <taxon>Ploettnerulaceae</taxon>
        <taxon>Rhynchosporium</taxon>
    </lineage>
</organism>
<reference evidence="3" key="1">
    <citation type="submission" date="2016-03" db="EMBL/GenBank/DDBJ databases">
        <authorList>
            <person name="Ploux O."/>
        </authorList>
    </citation>
    <scope>NUCLEOTIDE SEQUENCE [LARGE SCALE GENOMIC DNA]</scope>
    <source>
        <strain evidence="3">UK7</strain>
    </source>
</reference>
<sequence>MLRLSFIEVALVTVAFLPKAFRDILHRGANTGLWVSSTLVNYQDSVETTDSPHIFFPLSYQTAWRTKINLHVISAIRLTTISRVVEGYDSSKTTFLKERVLLEKRIAVKIRNIGDDVDITRLCYFVNGRLRMPY</sequence>
<comment type="caution">
    <text evidence="2">The sequence shown here is derived from an EMBL/GenBank/DDBJ whole genome shotgun (WGS) entry which is preliminary data.</text>
</comment>
<dbReference type="Proteomes" id="UP000178129">
    <property type="component" value="Unassembled WGS sequence"/>
</dbReference>
<dbReference type="EMBL" id="FJUW01000040">
    <property type="protein sequence ID" value="CZT06743.1"/>
    <property type="molecule type" value="Genomic_DNA"/>
</dbReference>
<dbReference type="AlphaFoldDB" id="A0A1E1L870"/>
<gene>
    <name evidence="2" type="ORF">RCO7_07246</name>
</gene>
<feature type="signal peptide" evidence="1">
    <location>
        <begin position="1"/>
        <end position="22"/>
    </location>
</feature>
<name>A0A1E1L870_9HELO</name>
<accession>A0A1E1L870</accession>
<dbReference type="InParanoid" id="A0A1E1L870"/>
<keyword evidence="3" id="KW-1185">Reference proteome</keyword>